<proteinExistence type="predicted"/>
<evidence type="ECO:0000313" key="2">
    <source>
        <dbReference type="EMBL" id="APY26393.1"/>
    </source>
</evidence>
<feature type="compositionally biased region" description="Polar residues" evidence="1">
    <location>
        <begin position="1"/>
        <end position="15"/>
    </location>
</feature>
<feature type="region of interest" description="Disordered" evidence="1">
    <location>
        <begin position="1"/>
        <end position="22"/>
    </location>
</feature>
<protein>
    <submittedName>
        <fullName evidence="2">Uncharacterized protein</fullName>
    </submittedName>
</protein>
<name>A0A1P8SRJ5_9VIRU</name>
<dbReference type="GeneID" id="30999636"/>
<evidence type="ECO:0000256" key="1">
    <source>
        <dbReference type="SAM" id="MobiDB-lite"/>
    </source>
</evidence>
<reference evidence="2" key="1">
    <citation type="journal article" date="2017" name="Arch. Virol.">
        <title>Molecular characterization of previously elusive badnaviruses associated with symptomatic cacao in the New World.</title>
        <authorList>
            <person name="Chingandu N."/>
            <person name="Zia-Ur-Rehman M."/>
            <person name="Sreenivasan T.N."/>
            <person name="Surujdeo-Maharaj S."/>
            <person name="Umaharan P."/>
            <person name="Gutierrez O.A."/>
            <person name="Brown J.K."/>
        </authorList>
    </citation>
    <scope>NUCLEOTIDE SEQUENCE [LARGE SCALE GENOMIC DNA]</scope>
    <source>
        <strain evidence="2">SCA6</strain>
    </source>
</reference>
<dbReference type="EMBL" id="KX276640">
    <property type="protein sequence ID" value="APY26393.1"/>
    <property type="molecule type" value="Genomic_DNA"/>
</dbReference>
<dbReference type="RefSeq" id="YP_009345072.1">
    <property type="nucleotide sequence ID" value="NC_033738.1"/>
</dbReference>
<organism evidence="2">
    <name type="scientific">Cacao mild mosaic virus</name>
    <dbReference type="NCBI Taxonomy" id="1940252"/>
    <lineage>
        <taxon>Viruses</taxon>
        <taxon>Riboviria</taxon>
        <taxon>Pararnavirae</taxon>
        <taxon>Artverviricota</taxon>
        <taxon>Revtraviricetes</taxon>
        <taxon>Ortervirales</taxon>
        <taxon>Caulimoviridae</taxon>
        <taxon>Badnavirus</taxon>
        <taxon>Badnavirus tessellotheobromae</taxon>
    </lineage>
</organism>
<evidence type="ECO:0000313" key="3">
    <source>
        <dbReference type="Proteomes" id="UP000202638"/>
    </source>
</evidence>
<dbReference type="KEGG" id="vg:30999636"/>
<accession>A0A1P8SRJ5</accession>
<sequence length="131" mass="14849">MAGSSRTNLSLTLGNPQHGRGDASLDDLISQYKEQVENHLKACTKPRPMDEFIESRSQIKNTQYELYAKMREELTKIHSILEFHRDAIRSQATGDNAWGDNLPYIKGETQTAYYHLCELGAILHKIADVSI</sequence>
<dbReference type="Proteomes" id="UP000202638">
    <property type="component" value="Genome"/>
</dbReference>
<keyword evidence="3" id="KW-1185">Reference proteome</keyword>